<reference evidence="2" key="1">
    <citation type="submission" date="2017-03" db="EMBL/GenBank/DDBJ databases">
        <title>Full genome sequence of a non-lethal Shewanella isolate that potentiates virulence of Vibio parahaemolyticus causing acute hepatopancreatic necrosis disease (AHPND) in shrimp.</title>
        <authorList>
            <person name="Prachumwat A."/>
            <person name="Sritunyalucksana K."/>
        </authorList>
    </citation>
    <scope>NUCLEOTIDE SEQUENCE [LARGE SCALE GENOMIC DNA]</scope>
    <source>
        <strain evidence="2">TH2012</strain>
    </source>
</reference>
<gene>
    <name evidence="1" type="ORF">STH12_01646</name>
</gene>
<evidence type="ECO:0000313" key="1">
    <source>
        <dbReference type="EMBL" id="AZQ10754.1"/>
    </source>
</evidence>
<dbReference type="Gene3D" id="3.40.50.10600">
    <property type="entry name" value="SpoIIaa-like domains"/>
    <property type="match status" value="1"/>
</dbReference>
<dbReference type="Pfam" id="PF11964">
    <property type="entry name" value="SpoIIAA-like"/>
    <property type="match status" value="1"/>
</dbReference>
<dbReference type="InterPro" id="IPR036513">
    <property type="entry name" value="STAS_dom_sf"/>
</dbReference>
<dbReference type="Proteomes" id="UP000278437">
    <property type="component" value="Chromosome"/>
</dbReference>
<dbReference type="SUPFAM" id="SSF52091">
    <property type="entry name" value="SpoIIaa-like"/>
    <property type="match status" value="1"/>
</dbReference>
<organism evidence="1 2">
    <name type="scientific">Shewanella khirikhana</name>
    <dbReference type="NCBI Taxonomy" id="1965282"/>
    <lineage>
        <taxon>Bacteria</taxon>
        <taxon>Pseudomonadati</taxon>
        <taxon>Pseudomonadota</taxon>
        <taxon>Gammaproteobacteria</taxon>
        <taxon>Alteromonadales</taxon>
        <taxon>Shewanellaceae</taxon>
        <taxon>Shewanella</taxon>
    </lineage>
</organism>
<proteinExistence type="predicted"/>
<name>A0ABN5TTI6_9GAMM</name>
<protein>
    <recommendedName>
        <fullName evidence="3">SpoIIAA-like protein</fullName>
    </recommendedName>
</protein>
<evidence type="ECO:0000313" key="2">
    <source>
        <dbReference type="Proteomes" id="UP000278437"/>
    </source>
</evidence>
<dbReference type="InterPro" id="IPR021866">
    <property type="entry name" value="SpoIIAA-like"/>
</dbReference>
<dbReference type="InterPro" id="IPR038396">
    <property type="entry name" value="SpoIIAA-like_sf"/>
</dbReference>
<accession>A0ABN5TTI6</accession>
<keyword evidence="2" id="KW-1185">Reference proteome</keyword>
<dbReference type="EMBL" id="CP020373">
    <property type="protein sequence ID" value="AZQ10754.1"/>
    <property type="molecule type" value="Genomic_DNA"/>
</dbReference>
<dbReference type="RefSeq" id="WP_126167099.1">
    <property type="nucleotide sequence ID" value="NZ_CP020373.1"/>
</dbReference>
<sequence>MISIETGFEHDTLAVRASGVISPEDYTEVLVPALEARLRDHASVRLWYQIDDKCRGMRLSSLWQDFLLGVFHLDDFRCVAIVTDRPLFRRMGEIMAIFLPCPVKVFAQDQQQHAREWLAQKG</sequence>
<evidence type="ECO:0008006" key="3">
    <source>
        <dbReference type="Google" id="ProtNLM"/>
    </source>
</evidence>